<dbReference type="GO" id="GO:0005948">
    <property type="term" value="C:acetolactate synthase complex"/>
    <property type="evidence" value="ECO:0007669"/>
    <property type="project" value="TreeGrafter"/>
</dbReference>
<dbReference type="AlphaFoldDB" id="A0A9E2L4B1"/>
<dbReference type="InterPro" id="IPR045229">
    <property type="entry name" value="TPP_enz"/>
</dbReference>
<sequence>MEKQKITGAEALMRSLEHEGVTTLFGYPGGAIMPAFDALYDHKETLNHILVRHEQAAAHAAQGYARVSGKVGVCLVTSGPGATNTITGIADAMMDSTPIVVICGQVGASMLGTDAFQECDLVGVTQP</sequence>
<name>A0A9E2L4B1_9BACT</name>
<gene>
    <name evidence="3" type="ORF">H9789_02125</name>
</gene>
<dbReference type="SUPFAM" id="SSF52518">
    <property type="entry name" value="Thiamin diphosphate-binding fold (THDP-binding)"/>
    <property type="match status" value="1"/>
</dbReference>
<reference evidence="3" key="2">
    <citation type="submission" date="2021-04" db="EMBL/GenBank/DDBJ databases">
        <authorList>
            <person name="Gilroy R."/>
        </authorList>
    </citation>
    <scope>NUCLEOTIDE SEQUENCE</scope>
    <source>
        <strain evidence="3">G3-2149</strain>
    </source>
</reference>
<evidence type="ECO:0000313" key="3">
    <source>
        <dbReference type="EMBL" id="MBU3852627.1"/>
    </source>
</evidence>
<feature type="domain" description="Thiamine pyrophosphate enzyme N-terminal TPP-binding" evidence="2">
    <location>
        <begin position="7"/>
        <end position="122"/>
    </location>
</feature>
<reference evidence="3" key="1">
    <citation type="journal article" date="2021" name="PeerJ">
        <title>Extensive microbial diversity within the chicken gut microbiome revealed by metagenomics and culture.</title>
        <authorList>
            <person name="Gilroy R."/>
            <person name="Ravi A."/>
            <person name="Getino M."/>
            <person name="Pursley I."/>
            <person name="Horton D.L."/>
            <person name="Alikhan N.F."/>
            <person name="Baker D."/>
            <person name="Gharbi K."/>
            <person name="Hall N."/>
            <person name="Watson M."/>
            <person name="Adriaenssens E.M."/>
            <person name="Foster-Nyarko E."/>
            <person name="Jarju S."/>
            <person name="Secka A."/>
            <person name="Antonio M."/>
            <person name="Oren A."/>
            <person name="Chaudhuri R.R."/>
            <person name="La Ragione R."/>
            <person name="Hildebrand F."/>
            <person name="Pallen M.J."/>
        </authorList>
    </citation>
    <scope>NUCLEOTIDE SEQUENCE</scope>
    <source>
        <strain evidence="3">G3-2149</strain>
    </source>
</reference>
<dbReference type="Gene3D" id="3.40.50.970">
    <property type="match status" value="1"/>
</dbReference>
<dbReference type="PANTHER" id="PTHR18968:SF13">
    <property type="entry name" value="ACETOLACTATE SYNTHASE CATALYTIC SUBUNIT, MITOCHONDRIAL"/>
    <property type="match status" value="1"/>
</dbReference>
<keyword evidence="3" id="KW-0808">Transferase</keyword>
<comment type="caution">
    <text evidence="3">The sequence shown here is derived from an EMBL/GenBank/DDBJ whole genome shotgun (WGS) entry which is preliminary data.</text>
</comment>
<dbReference type="GO" id="GO:0009099">
    <property type="term" value="P:L-valine biosynthetic process"/>
    <property type="evidence" value="ECO:0007669"/>
    <property type="project" value="TreeGrafter"/>
</dbReference>
<dbReference type="Proteomes" id="UP000823865">
    <property type="component" value="Unassembled WGS sequence"/>
</dbReference>
<dbReference type="GO" id="GO:0050660">
    <property type="term" value="F:flavin adenine dinucleotide binding"/>
    <property type="evidence" value="ECO:0007669"/>
    <property type="project" value="TreeGrafter"/>
</dbReference>
<protein>
    <submittedName>
        <fullName evidence="3">Acetolactate synthase large subunit</fullName>
        <ecNumber evidence="3">2.2.1.6</ecNumber>
    </submittedName>
</protein>
<evidence type="ECO:0000313" key="4">
    <source>
        <dbReference type="Proteomes" id="UP000823865"/>
    </source>
</evidence>
<dbReference type="InterPro" id="IPR029061">
    <property type="entry name" value="THDP-binding"/>
</dbReference>
<dbReference type="EMBL" id="JAHLFU010000037">
    <property type="protein sequence ID" value="MBU3852627.1"/>
    <property type="molecule type" value="Genomic_DNA"/>
</dbReference>
<dbReference type="PANTHER" id="PTHR18968">
    <property type="entry name" value="THIAMINE PYROPHOSPHATE ENZYMES"/>
    <property type="match status" value="1"/>
</dbReference>
<dbReference type="FunFam" id="3.40.50.970:FF:000007">
    <property type="entry name" value="Acetolactate synthase"/>
    <property type="match status" value="1"/>
</dbReference>
<dbReference type="GO" id="GO:0003984">
    <property type="term" value="F:acetolactate synthase activity"/>
    <property type="evidence" value="ECO:0007669"/>
    <property type="project" value="UniProtKB-EC"/>
</dbReference>
<organism evidence="3 4">
    <name type="scientific">Candidatus Paraprevotella stercoravium</name>
    <dbReference type="NCBI Taxonomy" id="2838725"/>
    <lineage>
        <taxon>Bacteria</taxon>
        <taxon>Pseudomonadati</taxon>
        <taxon>Bacteroidota</taxon>
        <taxon>Bacteroidia</taxon>
        <taxon>Bacteroidales</taxon>
        <taxon>Prevotellaceae</taxon>
        <taxon>Paraprevotella</taxon>
    </lineage>
</organism>
<dbReference type="EC" id="2.2.1.6" evidence="3"/>
<comment type="similarity">
    <text evidence="1">Belongs to the TPP enzyme family.</text>
</comment>
<proteinExistence type="inferred from homology"/>
<dbReference type="GO" id="GO:0030976">
    <property type="term" value="F:thiamine pyrophosphate binding"/>
    <property type="evidence" value="ECO:0007669"/>
    <property type="project" value="InterPro"/>
</dbReference>
<dbReference type="GO" id="GO:0009097">
    <property type="term" value="P:isoleucine biosynthetic process"/>
    <property type="evidence" value="ECO:0007669"/>
    <property type="project" value="TreeGrafter"/>
</dbReference>
<dbReference type="InterPro" id="IPR012001">
    <property type="entry name" value="Thiamin_PyroP_enz_TPP-bd_dom"/>
</dbReference>
<dbReference type="Pfam" id="PF02776">
    <property type="entry name" value="TPP_enzyme_N"/>
    <property type="match status" value="1"/>
</dbReference>
<feature type="non-terminal residue" evidence="3">
    <location>
        <position position="127"/>
    </location>
</feature>
<dbReference type="CDD" id="cd07035">
    <property type="entry name" value="TPP_PYR_POX_like"/>
    <property type="match status" value="1"/>
</dbReference>
<evidence type="ECO:0000256" key="1">
    <source>
        <dbReference type="ARBA" id="ARBA00007812"/>
    </source>
</evidence>
<accession>A0A9E2L4B1</accession>
<evidence type="ECO:0000259" key="2">
    <source>
        <dbReference type="Pfam" id="PF02776"/>
    </source>
</evidence>